<sequence length="239" mass="26648">MRVEHRKTFVLIAGGWCGAWAWRDVIPKLRSLGHHVSAPTLSGLGERRHVGNATADLSTHVEDVVVHMEMEDLQDVTLVGWSYGGIVTTGVLASAPERIRSMIHLDAFVPENGKAWIDYALPHSRSAMESYRQRDEAIPPPPLSYFKVTEPTLVDFITPRLVHHPWRTLFEPVSMSQQTPDLPVAYIRCLRHDQAALTEAFERTGKTGAITLSIDADHFCPLTAPEETARVLAQLASDR</sequence>
<dbReference type="RefSeq" id="WP_051673078.1">
    <property type="nucleotide sequence ID" value="NZ_CADFFX010000075.1"/>
</dbReference>
<gene>
    <name evidence="2" type="ORF">BG61_07910</name>
</gene>
<dbReference type="InterPro" id="IPR052897">
    <property type="entry name" value="Sec-Metab_Biosynth_Hydrolase"/>
</dbReference>
<reference evidence="2 3" key="1">
    <citation type="submission" date="2014-03" db="EMBL/GenBank/DDBJ databases">
        <title>Draft Genome Sequences of Four Burkholderia Strains.</title>
        <authorList>
            <person name="Liu X.Y."/>
            <person name="Li C.X."/>
            <person name="Xu J.H."/>
        </authorList>
    </citation>
    <scope>NUCLEOTIDE SEQUENCE [LARGE SCALE GENOMIC DNA]</scope>
    <source>
        <strain evidence="2 3">DSM 50014</strain>
    </source>
</reference>
<dbReference type="InterPro" id="IPR000073">
    <property type="entry name" value="AB_hydrolase_1"/>
</dbReference>
<dbReference type="Gene3D" id="3.40.50.1820">
    <property type="entry name" value="alpha/beta hydrolase"/>
    <property type="match status" value="1"/>
</dbReference>
<dbReference type="SUPFAM" id="SSF53474">
    <property type="entry name" value="alpha/beta-Hydrolases"/>
    <property type="match status" value="1"/>
</dbReference>
<protein>
    <submittedName>
        <fullName evidence="2">Alpha/beta hydrolase</fullName>
    </submittedName>
</protein>
<name>A0A069PB98_9BURK</name>
<dbReference type="PANTHER" id="PTHR37017:SF11">
    <property type="entry name" value="ESTERASE_LIPASE_THIOESTERASE DOMAIN-CONTAINING PROTEIN"/>
    <property type="match status" value="1"/>
</dbReference>
<evidence type="ECO:0000313" key="3">
    <source>
        <dbReference type="Proteomes" id="UP000027466"/>
    </source>
</evidence>
<evidence type="ECO:0000313" key="2">
    <source>
        <dbReference type="EMBL" id="KDR37742.1"/>
    </source>
</evidence>
<keyword evidence="3" id="KW-1185">Reference proteome</keyword>
<dbReference type="Proteomes" id="UP000027466">
    <property type="component" value="Unassembled WGS sequence"/>
</dbReference>
<dbReference type="GO" id="GO:0016787">
    <property type="term" value="F:hydrolase activity"/>
    <property type="evidence" value="ECO:0007669"/>
    <property type="project" value="UniProtKB-KW"/>
</dbReference>
<feature type="domain" description="AB hydrolase-1" evidence="1">
    <location>
        <begin position="9"/>
        <end position="230"/>
    </location>
</feature>
<accession>A0A069PB98</accession>
<dbReference type="Pfam" id="PF12697">
    <property type="entry name" value="Abhydrolase_6"/>
    <property type="match status" value="1"/>
</dbReference>
<comment type="caution">
    <text evidence="2">The sequence shown here is derived from an EMBL/GenBank/DDBJ whole genome shotgun (WGS) entry which is preliminary data.</text>
</comment>
<organism evidence="2 3">
    <name type="scientific">Caballeronia glathei</name>
    <dbReference type="NCBI Taxonomy" id="60547"/>
    <lineage>
        <taxon>Bacteria</taxon>
        <taxon>Pseudomonadati</taxon>
        <taxon>Pseudomonadota</taxon>
        <taxon>Betaproteobacteria</taxon>
        <taxon>Burkholderiales</taxon>
        <taxon>Burkholderiaceae</taxon>
        <taxon>Caballeronia</taxon>
    </lineage>
</organism>
<proteinExistence type="predicted"/>
<dbReference type="AlphaFoldDB" id="A0A069PB98"/>
<dbReference type="EMBL" id="JFHC01000146">
    <property type="protein sequence ID" value="KDR37742.1"/>
    <property type="molecule type" value="Genomic_DNA"/>
</dbReference>
<dbReference type="PANTHER" id="PTHR37017">
    <property type="entry name" value="AB HYDROLASE-1 DOMAIN-CONTAINING PROTEIN-RELATED"/>
    <property type="match status" value="1"/>
</dbReference>
<dbReference type="InterPro" id="IPR029058">
    <property type="entry name" value="AB_hydrolase_fold"/>
</dbReference>
<dbReference type="STRING" id="60547.GCA_000751215_06753"/>
<keyword evidence="2" id="KW-0378">Hydrolase</keyword>
<evidence type="ECO:0000259" key="1">
    <source>
        <dbReference type="Pfam" id="PF12697"/>
    </source>
</evidence>